<evidence type="ECO:0000313" key="1">
    <source>
        <dbReference type="EMBL" id="MCY9230844.1"/>
    </source>
</evidence>
<organism evidence="1 2">
    <name type="scientific">Bacillus inaquosorum</name>
    <dbReference type="NCBI Taxonomy" id="483913"/>
    <lineage>
        <taxon>Bacteria</taxon>
        <taxon>Bacillati</taxon>
        <taxon>Bacillota</taxon>
        <taxon>Bacilli</taxon>
        <taxon>Bacillales</taxon>
        <taxon>Bacillaceae</taxon>
        <taxon>Bacillus</taxon>
    </lineage>
</organism>
<dbReference type="Proteomes" id="UP001066278">
    <property type="component" value="Unassembled WGS sequence"/>
</dbReference>
<dbReference type="AlphaFoldDB" id="A0A9Q4HZW6"/>
<protein>
    <submittedName>
        <fullName evidence="1">Uncharacterized protein</fullName>
    </submittedName>
</protein>
<dbReference type="RefSeq" id="WP_015483915.1">
    <property type="nucleotide sequence ID" value="NZ_JALAJJ010000014.1"/>
</dbReference>
<gene>
    <name evidence="1" type="ORF">MOE99_16090</name>
</gene>
<name>A0A9Q4HZW6_9BACI</name>
<reference evidence="1" key="1">
    <citation type="submission" date="2022-02" db="EMBL/GenBank/DDBJ databases">
        <title>Crop Bioprotection Bacillus Genome Sequencing.</title>
        <authorList>
            <person name="Dunlap C."/>
        </authorList>
    </citation>
    <scope>NUCLEOTIDE SEQUENCE</scope>
    <source>
        <strain evidence="1">T20C13</strain>
    </source>
</reference>
<evidence type="ECO:0000313" key="2">
    <source>
        <dbReference type="Proteomes" id="UP001066278"/>
    </source>
</evidence>
<dbReference type="EMBL" id="JALAXJ010000017">
    <property type="protein sequence ID" value="MCY9230844.1"/>
    <property type="molecule type" value="Genomic_DNA"/>
</dbReference>
<proteinExistence type="predicted"/>
<comment type="caution">
    <text evidence="1">The sequence shown here is derived from an EMBL/GenBank/DDBJ whole genome shotgun (WGS) entry which is preliminary data.</text>
</comment>
<accession>A0A9Q4HZW6</accession>
<sequence>MYRELDNLLSAETTEDSWYDDGCIIASDILSDFRADDWGKLKNEALTKPLEWQKKLAYCMDNNGSSHEFSILLSLLSIDNEELFEVCIDSLRSFVTPESKQMILNDPSILQRINDKLPKASAPVKKILEDFLEKVHS</sequence>